<protein>
    <submittedName>
        <fullName evidence="2">Uncharacterized protein</fullName>
    </submittedName>
</protein>
<comment type="caution">
    <text evidence="2">The sequence shown here is derived from an EMBL/GenBank/DDBJ whole genome shotgun (WGS) entry which is preliminary data.</text>
</comment>
<dbReference type="EMBL" id="JBBPBF010000045">
    <property type="protein sequence ID" value="KAK7606609.1"/>
    <property type="molecule type" value="Genomic_DNA"/>
</dbReference>
<name>A0ABR1MXS8_9PEZI</name>
<keyword evidence="3" id="KW-1185">Reference proteome</keyword>
<evidence type="ECO:0000313" key="3">
    <source>
        <dbReference type="Proteomes" id="UP001367316"/>
    </source>
</evidence>
<organism evidence="2 3">
    <name type="scientific">Phyllosticta paracitricarpa</name>
    <dbReference type="NCBI Taxonomy" id="2016321"/>
    <lineage>
        <taxon>Eukaryota</taxon>
        <taxon>Fungi</taxon>
        <taxon>Dikarya</taxon>
        <taxon>Ascomycota</taxon>
        <taxon>Pezizomycotina</taxon>
        <taxon>Dothideomycetes</taxon>
        <taxon>Dothideomycetes incertae sedis</taxon>
        <taxon>Botryosphaeriales</taxon>
        <taxon>Phyllostictaceae</taxon>
        <taxon>Phyllosticta</taxon>
    </lineage>
</organism>
<accession>A0ABR1MXS8</accession>
<reference evidence="2 3" key="1">
    <citation type="submission" date="2024-04" db="EMBL/GenBank/DDBJ databases">
        <title>Phyllosticta paracitricarpa is synonymous to the EU quarantine fungus P. citricarpa based on phylogenomic analyses.</title>
        <authorList>
            <consortium name="Lawrence Berkeley National Laboratory"/>
            <person name="Van ingen-buijs V.A."/>
            <person name="Van westerhoven A.C."/>
            <person name="Haridas S."/>
            <person name="Skiadas P."/>
            <person name="Martin F."/>
            <person name="Groenewald J.Z."/>
            <person name="Crous P.W."/>
            <person name="Seidl M.F."/>
        </authorList>
    </citation>
    <scope>NUCLEOTIDE SEQUENCE [LARGE SCALE GENOMIC DNA]</scope>
    <source>
        <strain evidence="2 3">CBS 141358</strain>
    </source>
</reference>
<evidence type="ECO:0000313" key="2">
    <source>
        <dbReference type="EMBL" id="KAK7606609.1"/>
    </source>
</evidence>
<feature type="region of interest" description="Disordered" evidence="1">
    <location>
        <begin position="298"/>
        <end position="336"/>
    </location>
</feature>
<evidence type="ECO:0000256" key="1">
    <source>
        <dbReference type="SAM" id="MobiDB-lite"/>
    </source>
</evidence>
<proteinExistence type="predicted"/>
<gene>
    <name evidence="2" type="ORF">JOL62DRAFT_560050</name>
</gene>
<sequence length="336" mass="36985">MDGRGARLDGSGKATYLSATSPTAHLGISAGCRLVTRISLSNAGSRWRIRESSSEEEVSVSLSTVWRRPCALDFAVEMDGNLMMQNVWLAWLAWRVRRSLTPTLTSTTTTHLLLTQRRLNLTPTPVPHNMPSSTTPVANANNATNKPNPNPNTDRVNRAAEDAKHDALTAVQLREHLLESFPHLTSTGSSARSTLTRFDRRARGQGTAAAGPRRLDCHGFACAWQEYRGSSTRSHGCARVARPLRHRLPMVGNATDYVSPPPASTGARRQSWYETGAKYKRRADAAVLARPPKRVRFDQTHKKNGGSSGYLRTIKEGSESSNTIDGDYVDEPRNKE</sequence>
<dbReference type="PROSITE" id="PS51257">
    <property type="entry name" value="PROKAR_LIPOPROTEIN"/>
    <property type="match status" value="1"/>
</dbReference>
<dbReference type="Proteomes" id="UP001367316">
    <property type="component" value="Unassembled WGS sequence"/>
</dbReference>